<feature type="signal peptide" evidence="2">
    <location>
        <begin position="1"/>
        <end position="30"/>
    </location>
</feature>
<evidence type="ECO:0000313" key="7">
    <source>
        <dbReference type="Proteomes" id="UP001596012"/>
    </source>
</evidence>
<accession>A0ABV8YXC9</accession>
<dbReference type="InterPro" id="IPR008334">
    <property type="entry name" value="5'-Nucleotdase_C"/>
</dbReference>
<dbReference type="Gene3D" id="3.90.780.10">
    <property type="entry name" value="5'-Nucleotidase, C-terminal domain"/>
    <property type="match status" value="1"/>
</dbReference>
<evidence type="ECO:0000259" key="4">
    <source>
        <dbReference type="Pfam" id="PF02872"/>
    </source>
</evidence>
<dbReference type="PANTHER" id="PTHR11575:SF24">
    <property type="entry name" value="5'-NUCLEOTIDASE"/>
    <property type="match status" value="1"/>
</dbReference>
<sequence>MRRHRRRTHRRRAALGALTAAALLSGLALANGFAADVNPEPDGTRKAQGGVTLLDTLTVPAGTTEFGMPFGGLSGIDYDSESGTYTALSDDRSENGKARFYTLRLPLDGAAFADDKPALDGLTVLDDTNGEPFAAKAVDPEAIRRTPDGESLLWTSEGASSSGQPAFVREATTSGGHVRELPLPKAYAPVRSASGTLTAGVRNNQALEGLTLSPDGDKAITVTENALVQDGPAAGLTSKSPSRLLVMDRRTGTPEAEHVYEVDPISDAPTAPLPAPVGTYSADRGVSEILAINETDYLTVERSFASGVGFSIRLYWTSTIGATDVGGKEALSGSEKPMPKKLLYDFTTSGTDADNVEGITWGPKLPDGSRSLVLVADDNFGFNGSVTKFHLLSVRSGLLANRTPDVDGDGAVGAKDLAAIPASGAAGDLDGNGRTDDGDVRLWISYTRAFPTVQKPPSTVDVQLLSFNDFHGNLEPPTGRDANLGSKLDPKSTPVGGAEYLAARLGQLRQGTEASLTVAAGDIVGASPFLSGLFHDEPTVESMEKLHLDVTSVGNHEFDEGTEELLRMQHGGCHPEDGCYIEDEPYDGAEFPWLAANVIDRDSGKPLLAPTWIKKVDGVKVGFIGMTLEGTPEVTGQSGIRSVRFLDEVETANASARKLRGQGVEAIVVLLHEGGVQAGSYGQCDGISGPIVDIAKNLDPAIDAVVTGHTHQPYICSLPDPAGNPRMVTSASSFGRVVTETRLTVDRRTGEVVRDQVAAMNHLVTRTGTKDAEQSAVIDKWKALSAPLANRIVGSVTADITRSETRDAESDLANLVADAQLAATSAPERGGAQIALMNPGGVRADLTYASSSGGEAPGEITYAEAFAVQPFAGSLVSVDLTGAQIEEILEEQFNDSGTRAPTLILGVSKGLTYAYSRSAPVGDRIDPASIELNGETLKPDATYRVTANTFLADGGDGFTTFAKGTNTIGGGDDIAALTDHLTANSPVAPPGTDRVTELP</sequence>
<comment type="caution">
    <text evidence="6">The sequence shown here is derived from an EMBL/GenBank/DDBJ whole genome shotgun (WGS) entry which is preliminary data.</text>
</comment>
<dbReference type="Gene3D" id="3.60.21.10">
    <property type="match status" value="1"/>
</dbReference>
<dbReference type="PANTHER" id="PTHR11575">
    <property type="entry name" value="5'-NUCLEOTIDASE-RELATED"/>
    <property type="match status" value="1"/>
</dbReference>
<organism evidence="6 7">
    <name type="scientific">Streptomyces xiangluensis</name>
    <dbReference type="NCBI Taxonomy" id="2665720"/>
    <lineage>
        <taxon>Bacteria</taxon>
        <taxon>Bacillati</taxon>
        <taxon>Actinomycetota</taxon>
        <taxon>Actinomycetes</taxon>
        <taxon>Kitasatosporales</taxon>
        <taxon>Streptomycetaceae</taxon>
        <taxon>Streptomyces</taxon>
    </lineage>
</organism>
<feature type="domain" description="5'-Nucleotidase C-terminal" evidence="4">
    <location>
        <begin position="793"/>
        <end position="962"/>
    </location>
</feature>
<dbReference type="SUPFAM" id="SSF56300">
    <property type="entry name" value="Metallo-dependent phosphatases"/>
    <property type="match status" value="1"/>
</dbReference>
<evidence type="ECO:0000259" key="3">
    <source>
        <dbReference type="Pfam" id="PF00149"/>
    </source>
</evidence>
<gene>
    <name evidence="6" type="ORF">ACFPH6_29830</name>
</gene>
<dbReference type="Proteomes" id="UP001596012">
    <property type="component" value="Unassembled WGS sequence"/>
</dbReference>
<dbReference type="InterPro" id="IPR011044">
    <property type="entry name" value="Quino_amine_DH_bsu"/>
</dbReference>
<reference evidence="7" key="1">
    <citation type="journal article" date="2019" name="Int. J. Syst. Evol. Microbiol.">
        <title>The Global Catalogue of Microorganisms (GCM) 10K type strain sequencing project: providing services to taxonomists for standard genome sequencing and annotation.</title>
        <authorList>
            <consortium name="The Broad Institute Genomics Platform"/>
            <consortium name="The Broad Institute Genome Sequencing Center for Infectious Disease"/>
            <person name="Wu L."/>
            <person name="Ma J."/>
        </authorList>
    </citation>
    <scope>NUCLEOTIDE SEQUENCE [LARGE SCALE GENOMIC DNA]</scope>
    <source>
        <strain evidence="7">DT43</strain>
    </source>
</reference>
<evidence type="ECO:0000256" key="2">
    <source>
        <dbReference type="SAM" id="SignalP"/>
    </source>
</evidence>
<dbReference type="SUPFAM" id="SSF55816">
    <property type="entry name" value="5'-nucleotidase (syn. UDP-sugar hydrolase), C-terminal domain"/>
    <property type="match status" value="1"/>
</dbReference>
<proteinExistence type="predicted"/>
<dbReference type="EMBL" id="JBHSFG010000052">
    <property type="protein sequence ID" value="MFC4468683.1"/>
    <property type="molecule type" value="Genomic_DNA"/>
</dbReference>
<dbReference type="PRINTS" id="PR01607">
    <property type="entry name" value="APYRASEFAMLY"/>
</dbReference>
<feature type="domain" description="Phytase-like" evidence="5">
    <location>
        <begin position="69"/>
        <end position="380"/>
    </location>
</feature>
<protein>
    <submittedName>
        <fullName evidence="6">Esterase-like activity of phytase family protein</fullName>
    </submittedName>
</protein>
<keyword evidence="7" id="KW-1185">Reference proteome</keyword>
<dbReference type="Pfam" id="PF13449">
    <property type="entry name" value="Phytase-like"/>
    <property type="match status" value="1"/>
</dbReference>
<evidence type="ECO:0000259" key="5">
    <source>
        <dbReference type="Pfam" id="PF13449"/>
    </source>
</evidence>
<dbReference type="InterPro" id="IPR018247">
    <property type="entry name" value="EF_Hand_1_Ca_BS"/>
</dbReference>
<dbReference type="InterPro" id="IPR036907">
    <property type="entry name" value="5'-Nucleotdase_C_sf"/>
</dbReference>
<dbReference type="RefSeq" id="WP_386346667.1">
    <property type="nucleotide sequence ID" value="NZ_JBHSFG010000052.1"/>
</dbReference>
<dbReference type="InterPro" id="IPR006179">
    <property type="entry name" value="5_nucleotidase/apyrase"/>
</dbReference>
<dbReference type="Pfam" id="PF00149">
    <property type="entry name" value="Metallophos"/>
    <property type="match status" value="1"/>
</dbReference>
<evidence type="ECO:0000313" key="6">
    <source>
        <dbReference type="EMBL" id="MFC4468683.1"/>
    </source>
</evidence>
<keyword evidence="1 2" id="KW-0732">Signal</keyword>
<feature type="domain" description="Calcineurin-like phosphoesterase" evidence="3">
    <location>
        <begin position="467"/>
        <end position="713"/>
    </location>
</feature>
<dbReference type="InterPro" id="IPR027372">
    <property type="entry name" value="Phytase-like_dom"/>
</dbReference>
<name>A0ABV8YXC9_9ACTN</name>
<evidence type="ECO:0000256" key="1">
    <source>
        <dbReference type="ARBA" id="ARBA00022729"/>
    </source>
</evidence>
<feature type="chain" id="PRO_5047028400" evidence="2">
    <location>
        <begin position="31"/>
        <end position="999"/>
    </location>
</feature>
<dbReference type="SUPFAM" id="SSF50969">
    <property type="entry name" value="YVTN repeat-like/Quinoprotein amine dehydrogenase"/>
    <property type="match status" value="1"/>
</dbReference>
<dbReference type="InterPro" id="IPR029052">
    <property type="entry name" value="Metallo-depent_PP-like"/>
</dbReference>
<dbReference type="Pfam" id="PF02872">
    <property type="entry name" value="5_nucleotid_C"/>
    <property type="match status" value="1"/>
</dbReference>
<dbReference type="InterPro" id="IPR004843">
    <property type="entry name" value="Calcineurin-like_PHP"/>
</dbReference>
<dbReference type="PROSITE" id="PS00018">
    <property type="entry name" value="EF_HAND_1"/>
    <property type="match status" value="1"/>
</dbReference>